<dbReference type="PANTHER" id="PTHR43832">
    <property type="match status" value="1"/>
</dbReference>
<dbReference type="AlphaFoldDB" id="A0AAJ2H3A0"/>
<keyword evidence="1" id="KW-0808">Transferase</keyword>
<protein>
    <submittedName>
        <fullName evidence="1">Class I SAM-dependent methyltransferase</fullName>
        <ecNumber evidence="1">2.1.1.-</ecNumber>
    </submittedName>
</protein>
<sequence>KDVNELQLPHASFDRVVSVEMFEHVRNYQHLFANIAGWLKDDGLLWCHIFCHRFLHYPFEVNNNKDWMSQYFFTGGLMPAVSTFLNFQQHLTIQDQWQWSGEHYQHTANAWLYNMDANKTRLKPLFKATYGKEAAVW</sequence>
<comment type="caution">
    <text evidence="1">The sequence shown here is derived from an EMBL/GenBank/DDBJ whole genome shotgun (WGS) entry which is preliminary data.</text>
</comment>
<dbReference type="Pfam" id="PF02353">
    <property type="entry name" value="CMAS"/>
    <property type="match status" value="1"/>
</dbReference>
<organism evidence="1 2">
    <name type="scientific">Rhizobium hidalgonense</name>
    <dbReference type="NCBI Taxonomy" id="1538159"/>
    <lineage>
        <taxon>Bacteria</taxon>
        <taxon>Pseudomonadati</taxon>
        <taxon>Pseudomonadota</taxon>
        <taxon>Alphaproteobacteria</taxon>
        <taxon>Hyphomicrobiales</taxon>
        <taxon>Rhizobiaceae</taxon>
        <taxon>Rhizobium/Agrobacterium group</taxon>
        <taxon>Rhizobium</taxon>
    </lineage>
</organism>
<gene>
    <name evidence="1" type="ORF">RJJ65_38430</name>
</gene>
<dbReference type="PANTHER" id="PTHR43832:SF1">
    <property type="entry name" value="S-ADENOSYL-L-METHIONINE-DEPENDENT METHYLTRANSFERASES SUPERFAMILY PROTEIN"/>
    <property type="match status" value="1"/>
</dbReference>
<dbReference type="Proteomes" id="UP001268610">
    <property type="component" value="Unassembled WGS sequence"/>
</dbReference>
<name>A0AAJ2H3A0_9HYPH</name>
<accession>A0AAJ2H3A0</accession>
<dbReference type="InterPro" id="IPR029063">
    <property type="entry name" value="SAM-dependent_MTases_sf"/>
</dbReference>
<evidence type="ECO:0000313" key="1">
    <source>
        <dbReference type="EMBL" id="MDR9778422.1"/>
    </source>
</evidence>
<feature type="non-terminal residue" evidence="1">
    <location>
        <position position="137"/>
    </location>
</feature>
<keyword evidence="1" id="KW-0489">Methyltransferase</keyword>
<dbReference type="Gene3D" id="3.40.50.150">
    <property type="entry name" value="Vaccinia Virus protein VP39"/>
    <property type="match status" value="1"/>
</dbReference>
<evidence type="ECO:0000313" key="2">
    <source>
        <dbReference type="Proteomes" id="UP001268610"/>
    </source>
</evidence>
<dbReference type="EC" id="2.1.1.-" evidence="1"/>
<feature type="non-terminal residue" evidence="1">
    <location>
        <position position="1"/>
    </location>
</feature>
<dbReference type="EMBL" id="JAVLSF010000798">
    <property type="protein sequence ID" value="MDR9778422.1"/>
    <property type="molecule type" value="Genomic_DNA"/>
</dbReference>
<reference evidence="1" key="1">
    <citation type="submission" date="2023-04" db="EMBL/GenBank/DDBJ databases">
        <title>Genomic characterization of faba bean (Vicia faba) microsymbionts in Mexican soils.</title>
        <authorList>
            <person name="Rivera Orduna F.N."/>
            <person name="Guevara-Luna J."/>
            <person name="Yan J."/>
            <person name="Arroyo-Herrera I."/>
            <person name="Li Y."/>
            <person name="Vasquez-Murrieta M.S."/>
            <person name="Wang E.T."/>
        </authorList>
    </citation>
    <scope>NUCLEOTIDE SEQUENCE</scope>
    <source>
        <strain evidence="1">CH26</strain>
    </source>
</reference>
<proteinExistence type="predicted"/>
<dbReference type="RefSeq" id="WP_310866482.1">
    <property type="nucleotide sequence ID" value="NZ_JAVLSF010000798.1"/>
</dbReference>
<dbReference type="GO" id="GO:0008168">
    <property type="term" value="F:methyltransferase activity"/>
    <property type="evidence" value="ECO:0007669"/>
    <property type="project" value="UniProtKB-KW"/>
</dbReference>
<dbReference type="GO" id="GO:0032259">
    <property type="term" value="P:methylation"/>
    <property type="evidence" value="ECO:0007669"/>
    <property type="project" value="UniProtKB-KW"/>
</dbReference>
<dbReference type="SUPFAM" id="SSF53335">
    <property type="entry name" value="S-adenosyl-L-methionine-dependent methyltransferases"/>
    <property type="match status" value="1"/>
</dbReference>